<comment type="caution">
    <text evidence="1">The sequence shown here is derived from an EMBL/GenBank/DDBJ whole genome shotgun (WGS) entry which is preliminary data.</text>
</comment>
<accession>A0ABR2KEU5</accession>
<reference evidence="1 2" key="1">
    <citation type="submission" date="2024-04" db="EMBL/GenBank/DDBJ databases">
        <title>Tritrichomonas musculus Genome.</title>
        <authorList>
            <person name="Alves-Ferreira E."/>
            <person name="Grigg M."/>
            <person name="Lorenzi H."/>
            <person name="Galac M."/>
        </authorList>
    </citation>
    <scope>NUCLEOTIDE SEQUENCE [LARGE SCALE GENOMIC DNA]</scope>
    <source>
        <strain evidence="1 2">EAF2021</strain>
    </source>
</reference>
<dbReference type="InterPro" id="IPR007174">
    <property type="entry name" value="Las1"/>
</dbReference>
<keyword evidence="2" id="KW-1185">Reference proteome</keyword>
<dbReference type="Proteomes" id="UP001470230">
    <property type="component" value="Unassembled WGS sequence"/>
</dbReference>
<proteinExistence type="predicted"/>
<dbReference type="Pfam" id="PF04031">
    <property type="entry name" value="Las1"/>
    <property type="match status" value="1"/>
</dbReference>
<evidence type="ECO:0000313" key="2">
    <source>
        <dbReference type="Proteomes" id="UP001470230"/>
    </source>
</evidence>
<dbReference type="PANTHER" id="PTHR15002:SF0">
    <property type="entry name" value="RIBOSOMAL BIOGENESIS PROTEIN LAS1L"/>
    <property type="match status" value="1"/>
</dbReference>
<name>A0ABR2KEU5_9EUKA</name>
<evidence type="ECO:0000313" key="1">
    <source>
        <dbReference type="EMBL" id="KAK8888515.1"/>
    </source>
</evidence>
<dbReference type="PANTHER" id="PTHR15002">
    <property type="entry name" value="RIBOSOMAL BIOGENESIS PROTEIN LAS1L"/>
    <property type="match status" value="1"/>
</dbReference>
<dbReference type="EMBL" id="JAPFFF010000006">
    <property type="protein sequence ID" value="KAK8888515.1"/>
    <property type="molecule type" value="Genomic_DNA"/>
</dbReference>
<sequence>MFRCSKPVAWRNWDEWKETYRMLYSNDVKEILWGCNRVLAWGSKQVLPIAIEVTASLLQELHNPEKNTFALSLAIIRFINGVVEPFKNANQSVPISTIGASYGVPDFVITIRHSATHGKMPSFEFASIGALSALDWLKNNYWEVQISEINSIEQTIQEQLMSFFMNSTTSFEENYPDIAMSFGINELVKLVLNKSQKKKATDLFQTKVLSLMKNLSQKKDFKLFNSCFIMKLAEETAKGNQIASSWLDFLAKSLQIEFPFENVSLILQWANPVLIGNSIPCGILRSIIDQAQVNEVNSDQCDIEKLCMLNQIRPQWPPTSIGYLPVSDNGSLTLAEDEFEFVETGEDEPDDLIISNDNSSYISTESNFQNDHHGIYKDEKKLEIW</sequence>
<gene>
    <name evidence="1" type="ORF">M9Y10_039594</name>
</gene>
<protein>
    <submittedName>
        <fullName evidence="1">Ribosomal biogenesis protein las1l</fullName>
    </submittedName>
</protein>
<organism evidence="1 2">
    <name type="scientific">Tritrichomonas musculus</name>
    <dbReference type="NCBI Taxonomy" id="1915356"/>
    <lineage>
        <taxon>Eukaryota</taxon>
        <taxon>Metamonada</taxon>
        <taxon>Parabasalia</taxon>
        <taxon>Tritrichomonadida</taxon>
        <taxon>Tritrichomonadidae</taxon>
        <taxon>Tritrichomonas</taxon>
    </lineage>
</organism>